<reference evidence="2" key="2">
    <citation type="submission" date="2021-01" db="EMBL/GenBank/DDBJ databases">
        <authorList>
            <person name="Schikora-Tamarit M.A."/>
        </authorList>
    </citation>
    <scope>NUCLEOTIDE SEQUENCE</scope>
    <source>
        <strain evidence="2">CBS2887</strain>
    </source>
</reference>
<evidence type="ECO:0000313" key="2">
    <source>
        <dbReference type="EMBL" id="KAH3683102.1"/>
    </source>
</evidence>
<dbReference type="GO" id="GO:0033615">
    <property type="term" value="P:mitochondrial proton-transporting ATP synthase complex assembly"/>
    <property type="evidence" value="ECO:0007669"/>
    <property type="project" value="TreeGrafter"/>
</dbReference>
<dbReference type="GO" id="GO:0005743">
    <property type="term" value="C:mitochondrial inner membrane"/>
    <property type="evidence" value="ECO:0007669"/>
    <property type="project" value="TreeGrafter"/>
</dbReference>
<dbReference type="EMBL" id="JAEUBG010003235">
    <property type="protein sequence ID" value="KAH3683102.1"/>
    <property type="molecule type" value="Genomic_DNA"/>
</dbReference>
<feature type="region of interest" description="Disordered" evidence="1">
    <location>
        <begin position="39"/>
        <end position="60"/>
    </location>
</feature>
<sequence length="292" mass="33772">MSLRFTRQFSSAQASLFFGKLNKQLTATKPKPHVVTTLNKPIGFQEPPKPTDNNGDQRSVTQKFRDFMDRDKNTERQKELEREISKSGMYDVYTYRKTNGKLFLAPPSYWRAEKSLFFPNMQGEDLTNGKTKQTCDVLQGKISIVRIYTSQIGEKSSQSFFKVAEDQESFLSKSGYEDFLAKYPRSQIIDINVTENAFKASFVQLSKGNLRSLNHPSRHNKYFIVPKKTLSLDLRETLHCDNTYGGFIYVLDHEGKIRWAACGEATKEERDLLWRTVRGLEREYKALFPAKE</sequence>
<evidence type="ECO:0000313" key="3">
    <source>
        <dbReference type="Proteomes" id="UP000774326"/>
    </source>
</evidence>
<accession>A0A9P8Q2P7</accession>
<evidence type="ECO:0000256" key="1">
    <source>
        <dbReference type="SAM" id="MobiDB-lite"/>
    </source>
</evidence>
<dbReference type="Proteomes" id="UP000774326">
    <property type="component" value="Unassembled WGS sequence"/>
</dbReference>
<dbReference type="PANTHER" id="PTHR28106">
    <property type="entry name" value="MITOCHONDRIAL ATPASE COMPLEX SUBUNIT ATP10"/>
    <property type="match status" value="1"/>
</dbReference>
<comment type="caution">
    <text evidence="2">The sequence shown here is derived from an EMBL/GenBank/DDBJ whole genome shotgun (WGS) entry which is preliminary data.</text>
</comment>
<feature type="compositionally biased region" description="Polar residues" evidence="1">
    <location>
        <begin position="51"/>
        <end position="60"/>
    </location>
</feature>
<dbReference type="InterPro" id="IPR007849">
    <property type="entry name" value="ATP10"/>
</dbReference>
<dbReference type="PANTHER" id="PTHR28106:SF1">
    <property type="entry name" value="MITOCHONDRIAL ATPASE COMPLEX SUBUNIT ATP10"/>
    <property type="match status" value="1"/>
</dbReference>
<dbReference type="Pfam" id="PF05176">
    <property type="entry name" value="ATP-synt_10"/>
    <property type="match status" value="1"/>
</dbReference>
<reference evidence="2" key="1">
    <citation type="journal article" date="2021" name="Open Biol.">
        <title>Shared evolutionary footprints suggest mitochondrial oxidative damage underlies multiple complex I losses in fungi.</title>
        <authorList>
            <person name="Schikora-Tamarit M.A."/>
            <person name="Marcet-Houben M."/>
            <person name="Nosek J."/>
            <person name="Gabaldon T."/>
        </authorList>
    </citation>
    <scope>NUCLEOTIDE SEQUENCE</scope>
    <source>
        <strain evidence="2">CBS2887</strain>
    </source>
</reference>
<name>A0A9P8Q2P7_WICPI</name>
<evidence type="ECO:0008006" key="4">
    <source>
        <dbReference type="Google" id="ProtNLM"/>
    </source>
</evidence>
<dbReference type="OrthoDB" id="17089at2759"/>
<proteinExistence type="predicted"/>
<gene>
    <name evidence="2" type="ORF">WICPIJ_005927</name>
</gene>
<dbReference type="AlphaFoldDB" id="A0A9P8Q2P7"/>
<keyword evidence="3" id="KW-1185">Reference proteome</keyword>
<protein>
    <recommendedName>
        <fullName evidence="4">Mitochondrial ATPase complex subunit ATP10</fullName>
    </recommendedName>
</protein>
<organism evidence="2 3">
    <name type="scientific">Wickerhamomyces pijperi</name>
    <name type="common">Yeast</name>
    <name type="synonym">Pichia pijperi</name>
    <dbReference type="NCBI Taxonomy" id="599730"/>
    <lineage>
        <taxon>Eukaryota</taxon>
        <taxon>Fungi</taxon>
        <taxon>Dikarya</taxon>
        <taxon>Ascomycota</taxon>
        <taxon>Saccharomycotina</taxon>
        <taxon>Saccharomycetes</taxon>
        <taxon>Phaffomycetales</taxon>
        <taxon>Wickerhamomycetaceae</taxon>
        <taxon>Wickerhamomyces</taxon>
    </lineage>
</organism>